<evidence type="ECO:0000313" key="1">
    <source>
        <dbReference type="EMBL" id="KAJ0397089.1"/>
    </source>
</evidence>
<name>A0AAD5LEW8_PYTIN</name>
<proteinExistence type="predicted"/>
<accession>A0AAD5LEW8</accession>
<dbReference type="Proteomes" id="UP001209570">
    <property type="component" value="Unassembled WGS sequence"/>
</dbReference>
<reference evidence="1" key="1">
    <citation type="submission" date="2021-12" db="EMBL/GenBank/DDBJ databases">
        <title>Prjna785345.</title>
        <authorList>
            <person name="Rujirawat T."/>
            <person name="Krajaejun T."/>
        </authorList>
    </citation>
    <scope>NUCLEOTIDE SEQUENCE</scope>
    <source>
        <strain evidence="1">Pi057C3</strain>
    </source>
</reference>
<organism evidence="1 2">
    <name type="scientific">Pythium insidiosum</name>
    <name type="common">Pythiosis disease agent</name>
    <dbReference type="NCBI Taxonomy" id="114742"/>
    <lineage>
        <taxon>Eukaryota</taxon>
        <taxon>Sar</taxon>
        <taxon>Stramenopiles</taxon>
        <taxon>Oomycota</taxon>
        <taxon>Peronosporomycetes</taxon>
        <taxon>Pythiales</taxon>
        <taxon>Pythiaceae</taxon>
        <taxon>Pythium</taxon>
    </lineage>
</organism>
<keyword evidence="2" id="KW-1185">Reference proteome</keyword>
<evidence type="ECO:0000313" key="2">
    <source>
        <dbReference type="Proteomes" id="UP001209570"/>
    </source>
</evidence>
<sequence length="186" mass="21085">MTAARTRSPAVVLNGVENPNVRPRRRPLIHLSLQRDRRRQSRHLVSIEPFSWPRCLLAIVSYVLLLTDTIRTGLAIRSIKNAALEPNIVEHFGPYAYPVIHLTHANVSSNETTGFWSYKYDSTSIAMRATASHLRVGAWAPCLFYRQPECDETAGIPLATLFRMIDELIEAVRLHRPPTIVSHTTH</sequence>
<dbReference type="EMBL" id="JAKCXM010000267">
    <property type="protein sequence ID" value="KAJ0397089.1"/>
    <property type="molecule type" value="Genomic_DNA"/>
</dbReference>
<comment type="caution">
    <text evidence="1">The sequence shown here is derived from an EMBL/GenBank/DDBJ whole genome shotgun (WGS) entry which is preliminary data.</text>
</comment>
<gene>
    <name evidence="1" type="ORF">P43SY_007977</name>
</gene>
<dbReference type="AlphaFoldDB" id="A0AAD5LEW8"/>
<protein>
    <submittedName>
        <fullName evidence="1">Uncharacterized protein</fullName>
    </submittedName>
</protein>